<organism evidence="7 8">
    <name type="scientific">Zasmidium cellare</name>
    <name type="common">Wine cellar mold</name>
    <name type="synonym">Racodium cellare</name>
    <dbReference type="NCBI Taxonomy" id="395010"/>
    <lineage>
        <taxon>Eukaryota</taxon>
        <taxon>Fungi</taxon>
        <taxon>Dikarya</taxon>
        <taxon>Ascomycota</taxon>
        <taxon>Pezizomycotina</taxon>
        <taxon>Dothideomycetes</taxon>
        <taxon>Dothideomycetidae</taxon>
        <taxon>Mycosphaerellales</taxon>
        <taxon>Mycosphaerellaceae</taxon>
        <taxon>Zasmidium</taxon>
    </lineage>
</organism>
<dbReference type="Gene3D" id="3.40.50.620">
    <property type="entry name" value="HUPs"/>
    <property type="match status" value="1"/>
</dbReference>
<protein>
    <recommendedName>
        <fullName evidence="6">Glutamine amidotransferase type-2 domain-containing protein</fullName>
    </recommendedName>
</protein>
<keyword evidence="2 5" id="KW-0547">Nucleotide-binding</keyword>
<evidence type="ECO:0000259" key="6">
    <source>
        <dbReference type="PROSITE" id="PS51278"/>
    </source>
</evidence>
<dbReference type="Pfam" id="PF00733">
    <property type="entry name" value="Asn_synthase"/>
    <property type="match status" value="1"/>
</dbReference>
<dbReference type="InterPro" id="IPR033738">
    <property type="entry name" value="AsnB_N"/>
</dbReference>
<dbReference type="InterPro" id="IPR029055">
    <property type="entry name" value="Ntn_hydrolases_N"/>
</dbReference>
<keyword evidence="8" id="KW-1185">Reference proteome</keyword>
<feature type="domain" description="Glutamine amidotransferase type-2" evidence="6">
    <location>
        <begin position="2"/>
        <end position="228"/>
    </location>
</feature>
<comment type="similarity">
    <text evidence="1">Belongs to the asparagine synthetase family.</text>
</comment>
<dbReference type="Proteomes" id="UP001305779">
    <property type="component" value="Unassembled WGS sequence"/>
</dbReference>
<evidence type="ECO:0000313" key="7">
    <source>
        <dbReference type="EMBL" id="KAK4496522.1"/>
    </source>
</evidence>
<dbReference type="CDD" id="cd01991">
    <property type="entry name" value="Asn_synthase_B_C"/>
    <property type="match status" value="1"/>
</dbReference>
<evidence type="ECO:0000256" key="5">
    <source>
        <dbReference type="PIRNR" id="PIRNR001589"/>
    </source>
</evidence>
<name>A0ABR0E534_ZASCE</name>
<dbReference type="InterPro" id="IPR017932">
    <property type="entry name" value="GATase_2_dom"/>
</dbReference>
<evidence type="ECO:0000313" key="8">
    <source>
        <dbReference type="Proteomes" id="UP001305779"/>
    </source>
</evidence>
<dbReference type="InterPro" id="IPR051786">
    <property type="entry name" value="ASN_synthetase/amidase"/>
</dbReference>
<dbReference type="InterPro" id="IPR014729">
    <property type="entry name" value="Rossmann-like_a/b/a_fold"/>
</dbReference>
<evidence type="ECO:0000256" key="4">
    <source>
        <dbReference type="ARBA" id="ARBA00022962"/>
    </source>
</evidence>
<dbReference type="InterPro" id="IPR006426">
    <property type="entry name" value="Asn_synth_AEB"/>
</dbReference>
<dbReference type="PROSITE" id="PS51278">
    <property type="entry name" value="GATASE_TYPE_2"/>
    <property type="match status" value="1"/>
</dbReference>
<dbReference type="SUPFAM" id="SSF52402">
    <property type="entry name" value="Adenine nucleotide alpha hydrolases-like"/>
    <property type="match status" value="1"/>
</dbReference>
<reference evidence="7 8" key="1">
    <citation type="journal article" date="2023" name="G3 (Bethesda)">
        <title>A chromosome-level genome assembly of Zasmidium syzygii isolated from banana leaves.</title>
        <authorList>
            <person name="van Westerhoven A.C."/>
            <person name="Mehrabi R."/>
            <person name="Talebi R."/>
            <person name="Steentjes M.B.F."/>
            <person name="Corcolon B."/>
            <person name="Chong P.A."/>
            <person name="Kema G.H.J."/>
            <person name="Seidl M.F."/>
        </authorList>
    </citation>
    <scope>NUCLEOTIDE SEQUENCE [LARGE SCALE GENOMIC DNA]</scope>
    <source>
        <strain evidence="7 8">P124</strain>
    </source>
</reference>
<sequence length="700" mass="78905">MCGISAIVALAKNTQNGQRGDSTAERDSRATLTAQMQASLEKIKHRGPDSTGIWISSGERIALGHNRLAINDLSDGGNQPLHSADGNVHAIVNGELYDYETIKQRLTAESGYKFTSNSDSEIVLALYHAYGLDFLQHLRGEFAICLFDESKDIFIAARDRYGIKPLFYTEQDGRLLIAAEVKAFLPLGWQPEWDVRSIVEGGWNFDDRTLFRGVRKLRPGHYMVCNSSGIVDYQQYWDIEYPDKHIYDTRSEQEIIEGVRERLTEAVRVRLRADVPVGVYLSGGIDSSIVAGLVTHLAKEQGRDLGSLPPEERVNCFCVAFEETGGFDESDIAERTAEWLGVKLHKQIMNEEAFAARFEDATYHCEHHQIDLNYVGKFALSEVPRELGFKVVLTGEGADETFTGYGNYLPDVIREAGLTWKDAMPEEERVRQFERSEADTNAYYKSVGGGIITNNIPQGRKKLNGIITPASMSAFMPPDSVFDHWTSSLGPRNPQDVIADDVPTDVLEKIQHKWHPANAAQYVWSKGHLQNILLSCLGDRTEMSHSIEGRTPFLDHHLTEYVNSIPPSLRMKWNGDTAVSDGTQRTQNKLQQNNQFTAKWVLREAMKPFVTEELYKRVKHPFTAPVNYEVNGPLHKVLSRLITEENVRQLGFLSWDETKNLLHLFFVEKDHSAARVAFCVAQWVVLAQRFGIKTAQQPSA</sequence>
<dbReference type="InterPro" id="IPR001962">
    <property type="entry name" value="Asn_synthase"/>
</dbReference>
<comment type="caution">
    <text evidence="7">The sequence shown here is derived from an EMBL/GenBank/DDBJ whole genome shotgun (WGS) entry which is preliminary data.</text>
</comment>
<dbReference type="Gene3D" id="3.60.20.10">
    <property type="entry name" value="Glutamine Phosphoribosylpyrophosphate, subunit 1, domain 1"/>
    <property type="match status" value="1"/>
</dbReference>
<dbReference type="PANTHER" id="PTHR43284:SF1">
    <property type="entry name" value="ASPARAGINE SYNTHETASE"/>
    <property type="match status" value="1"/>
</dbReference>
<dbReference type="EMBL" id="JAXOVC010000010">
    <property type="protein sequence ID" value="KAK4496522.1"/>
    <property type="molecule type" value="Genomic_DNA"/>
</dbReference>
<dbReference type="CDD" id="cd00712">
    <property type="entry name" value="AsnB"/>
    <property type="match status" value="1"/>
</dbReference>
<dbReference type="NCBIfam" id="TIGR01536">
    <property type="entry name" value="asn_synth_AEB"/>
    <property type="match status" value="1"/>
</dbReference>
<gene>
    <name evidence="7" type="ORF">PRZ48_012502</name>
</gene>
<dbReference type="SUPFAM" id="SSF56235">
    <property type="entry name" value="N-terminal nucleophile aminohydrolases (Ntn hydrolases)"/>
    <property type="match status" value="1"/>
</dbReference>
<dbReference type="PIRSF" id="PIRSF001589">
    <property type="entry name" value="Asn_synthetase_glu-h"/>
    <property type="match status" value="1"/>
</dbReference>
<dbReference type="PANTHER" id="PTHR43284">
    <property type="entry name" value="ASPARAGINE SYNTHETASE (GLUTAMINE-HYDROLYZING)"/>
    <property type="match status" value="1"/>
</dbReference>
<proteinExistence type="inferred from homology"/>
<keyword evidence="4" id="KW-0315">Glutamine amidotransferase</keyword>
<evidence type="ECO:0000256" key="3">
    <source>
        <dbReference type="ARBA" id="ARBA00022840"/>
    </source>
</evidence>
<dbReference type="Pfam" id="PF13537">
    <property type="entry name" value="GATase_7"/>
    <property type="match status" value="1"/>
</dbReference>
<keyword evidence="3 5" id="KW-0067">ATP-binding</keyword>
<evidence type="ECO:0000256" key="2">
    <source>
        <dbReference type="ARBA" id="ARBA00022741"/>
    </source>
</evidence>
<accession>A0ABR0E534</accession>
<evidence type="ECO:0000256" key="1">
    <source>
        <dbReference type="ARBA" id="ARBA00005752"/>
    </source>
</evidence>